<dbReference type="InterPro" id="IPR047265">
    <property type="entry name" value="PIF1-like_bHLH"/>
</dbReference>
<dbReference type="OrthoDB" id="690068at2759"/>
<keyword evidence="3" id="KW-0805">Transcription regulation</keyword>
<name>A0A6G1BNK4_9ORYZ</name>
<evidence type="ECO:0000256" key="5">
    <source>
        <dbReference type="ARBA" id="ARBA00023242"/>
    </source>
</evidence>
<comment type="subcellular location">
    <subcellularLocation>
        <location evidence="1">Nucleus</location>
    </subcellularLocation>
</comment>
<dbReference type="SMART" id="SM00353">
    <property type="entry name" value="HLH"/>
    <property type="match status" value="1"/>
</dbReference>
<evidence type="ECO:0000256" key="1">
    <source>
        <dbReference type="ARBA" id="ARBA00004123"/>
    </source>
</evidence>
<feature type="region of interest" description="Disordered" evidence="6">
    <location>
        <begin position="255"/>
        <end position="274"/>
    </location>
</feature>
<protein>
    <recommendedName>
        <fullName evidence="7">BHLH domain-containing protein</fullName>
    </recommendedName>
</protein>
<dbReference type="PANTHER" id="PTHR46807">
    <property type="entry name" value="TRANSCRIPTION FACTOR PIF3"/>
    <property type="match status" value="1"/>
</dbReference>
<organism evidence="8 9">
    <name type="scientific">Oryza meyeriana var. granulata</name>
    <dbReference type="NCBI Taxonomy" id="110450"/>
    <lineage>
        <taxon>Eukaryota</taxon>
        <taxon>Viridiplantae</taxon>
        <taxon>Streptophyta</taxon>
        <taxon>Embryophyta</taxon>
        <taxon>Tracheophyta</taxon>
        <taxon>Spermatophyta</taxon>
        <taxon>Magnoliopsida</taxon>
        <taxon>Liliopsida</taxon>
        <taxon>Poales</taxon>
        <taxon>Poaceae</taxon>
        <taxon>BOP clade</taxon>
        <taxon>Oryzoideae</taxon>
        <taxon>Oryzeae</taxon>
        <taxon>Oryzinae</taxon>
        <taxon>Oryza</taxon>
        <taxon>Oryza meyeriana</taxon>
    </lineage>
</organism>
<keyword evidence="4" id="KW-0804">Transcription</keyword>
<dbReference type="EMBL" id="SPHZ02000012">
    <property type="protein sequence ID" value="KAF0889376.1"/>
    <property type="molecule type" value="Genomic_DNA"/>
</dbReference>
<dbReference type="EMBL" id="SPHZ02000012">
    <property type="protein sequence ID" value="KAF0889382.1"/>
    <property type="molecule type" value="Genomic_DNA"/>
</dbReference>
<accession>A0A6G1BNK4</accession>
<feature type="domain" description="BHLH" evidence="7">
    <location>
        <begin position="266"/>
        <end position="315"/>
    </location>
</feature>
<dbReference type="EMBL" id="SPHZ02000012">
    <property type="protein sequence ID" value="KAF0889381.1"/>
    <property type="molecule type" value="Genomic_DNA"/>
</dbReference>
<feature type="compositionally biased region" description="Basic and acidic residues" evidence="6">
    <location>
        <begin position="451"/>
        <end position="470"/>
    </location>
</feature>
<evidence type="ECO:0000256" key="6">
    <source>
        <dbReference type="SAM" id="MobiDB-lite"/>
    </source>
</evidence>
<dbReference type="PANTHER" id="PTHR46807:SF7">
    <property type="entry name" value="BHLH DOMAIN-CONTAINING PROTEIN"/>
    <property type="match status" value="1"/>
</dbReference>
<comment type="similarity">
    <text evidence="2">Belongs to the bHLH protein family.</text>
</comment>
<dbReference type="Pfam" id="PF00010">
    <property type="entry name" value="HLH"/>
    <property type="match status" value="1"/>
</dbReference>
<evidence type="ECO:0000259" key="7">
    <source>
        <dbReference type="PROSITE" id="PS50888"/>
    </source>
</evidence>
<dbReference type="CDD" id="cd11445">
    <property type="entry name" value="bHLH_AtPIF_like"/>
    <property type="match status" value="1"/>
</dbReference>
<feature type="compositionally biased region" description="Low complexity" evidence="6">
    <location>
        <begin position="196"/>
        <end position="214"/>
    </location>
</feature>
<dbReference type="SUPFAM" id="SSF47459">
    <property type="entry name" value="HLH, helix-loop-helix DNA-binding domain"/>
    <property type="match status" value="1"/>
</dbReference>
<evidence type="ECO:0000256" key="2">
    <source>
        <dbReference type="ARBA" id="ARBA00005510"/>
    </source>
</evidence>
<dbReference type="InterPro" id="IPR011598">
    <property type="entry name" value="bHLH_dom"/>
</dbReference>
<dbReference type="AlphaFoldDB" id="A0A6G1BNK4"/>
<keyword evidence="9" id="KW-1185">Reference proteome</keyword>
<proteinExistence type="inferred from homology"/>
<evidence type="ECO:0000256" key="4">
    <source>
        <dbReference type="ARBA" id="ARBA00023163"/>
    </source>
</evidence>
<dbReference type="InterPro" id="IPR036638">
    <property type="entry name" value="HLH_DNA-bd_sf"/>
</dbReference>
<feature type="region of interest" description="Disordered" evidence="6">
    <location>
        <begin position="424"/>
        <end position="470"/>
    </location>
</feature>
<dbReference type="PROSITE" id="PS50888">
    <property type="entry name" value="BHLH"/>
    <property type="match status" value="1"/>
</dbReference>
<keyword evidence="5" id="KW-0539">Nucleus</keyword>
<feature type="compositionally biased region" description="Pro residues" evidence="6">
    <location>
        <begin position="431"/>
        <end position="442"/>
    </location>
</feature>
<dbReference type="GO" id="GO:0003700">
    <property type="term" value="F:DNA-binding transcription factor activity"/>
    <property type="evidence" value="ECO:0007669"/>
    <property type="project" value="InterPro"/>
</dbReference>
<dbReference type="Gene3D" id="4.10.280.10">
    <property type="entry name" value="Helix-loop-helix DNA-binding domain"/>
    <property type="match status" value="1"/>
</dbReference>
<sequence>MNQFVPDWNTSMGGSAFAPLGEDDGLIELLWCNGHVVMQSQAPRKPPRPEKTAAAAAAMPEDETATWFQYPVDDVLEKDLFSELFGEMTAAAGDVRRAACKEEPGAVTAFQSRMMPPPWPAREKEEFVDVDDVCGVSEVVVAQTDGEVKVAAAAAVEAAGESSMLTIGSSICGSNHVQTPPGSAPPRPLGNGKAGAARTTTVASSSMRSRSCAAKTEPHVAAAGSGKRKQRDAAMESGSPSEDVEFESAAVTCEPAQKTTTAKRRRAAEVHNLSERRRRDRINEKMKALQELIPHCNKMDKASMLDEAIEYLKSLQLQLQMMWMSSGMTPPAVMFPAAGVHQYMQRMGAVGMGPPHMASLPRMPPFMAPPAAVQSSPVSHMPAVSMAEPYARCLAVDHLQPPSPMHYLQGMSIYQLASAKNLQQQQQNTAVPPPAGSLPPGAPAQALTPDDILHKKYDNCSKPESKGGTS</sequence>
<reference evidence="8 9" key="1">
    <citation type="submission" date="2019-11" db="EMBL/GenBank/DDBJ databases">
        <title>Whole genome sequence of Oryza granulata.</title>
        <authorList>
            <person name="Li W."/>
        </authorList>
    </citation>
    <scope>NUCLEOTIDE SEQUENCE [LARGE SCALE GENOMIC DNA]</scope>
    <source>
        <strain evidence="9">cv. Menghai</strain>
        <tissue evidence="8">Leaf</tissue>
    </source>
</reference>
<comment type="caution">
    <text evidence="8">The sequence shown here is derived from an EMBL/GenBank/DDBJ whole genome shotgun (WGS) entry which is preliminary data.</text>
</comment>
<dbReference type="GO" id="GO:0005634">
    <property type="term" value="C:nucleus"/>
    <property type="evidence" value="ECO:0007669"/>
    <property type="project" value="UniProtKB-SubCell"/>
</dbReference>
<dbReference type="FunFam" id="4.10.280.10:FF:000004">
    <property type="entry name" value="Basic helix-loop-helix transcription factor"/>
    <property type="match status" value="1"/>
</dbReference>
<gene>
    <name evidence="8" type="ORF">E2562_023675</name>
</gene>
<feature type="region of interest" description="Disordered" evidence="6">
    <location>
        <begin position="176"/>
        <end position="249"/>
    </location>
</feature>
<evidence type="ECO:0000256" key="3">
    <source>
        <dbReference type="ARBA" id="ARBA00023015"/>
    </source>
</evidence>
<dbReference type="InterPro" id="IPR044273">
    <property type="entry name" value="PIF3-like"/>
</dbReference>
<evidence type="ECO:0000313" key="8">
    <source>
        <dbReference type="EMBL" id="KAF0889381.1"/>
    </source>
</evidence>
<dbReference type="Proteomes" id="UP000479710">
    <property type="component" value="Unassembled WGS sequence"/>
</dbReference>
<evidence type="ECO:0000313" key="9">
    <source>
        <dbReference type="Proteomes" id="UP000479710"/>
    </source>
</evidence>
<dbReference type="GO" id="GO:0046983">
    <property type="term" value="F:protein dimerization activity"/>
    <property type="evidence" value="ECO:0007669"/>
    <property type="project" value="InterPro"/>
</dbReference>